<dbReference type="Proteomes" id="UP000564644">
    <property type="component" value="Unassembled WGS sequence"/>
</dbReference>
<dbReference type="AlphaFoldDB" id="A0A7X0SPA3"/>
<keyword evidence="8 10" id="KW-1133">Transmembrane helix</keyword>
<dbReference type="InterPro" id="IPR000802">
    <property type="entry name" value="Arsenical_pump_ArsB"/>
</dbReference>
<dbReference type="Pfam" id="PF03600">
    <property type="entry name" value="CitMHS"/>
    <property type="match status" value="1"/>
</dbReference>
<reference evidence="12 13" key="1">
    <citation type="submission" date="2020-08" db="EMBL/GenBank/DDBJ databases">
        <title>Cohnella phylogeny.</title>
        <authorList>
            <person name="Dunlap C."/>
        </authorList>
    </citation>
    <scope>NUCLEOTIDE SEQUENCE [LARGE SCALE GENOMIC DNA]</scope>
    <source>
        <strain evidence="12 13">CBP 2801</strain>
    </source>
</reference>
<feature type="transmembrane region" description="Helical" evidence="10">
    <location>
        <begin position="30"/>
        <end position="48"/>
    </location>
</feature>
<name>A0A7X0SPA3_9BACL</name>
<dbReference type="RefSeq" id="WP_185131324.1">
    <property type="nucleotide sequence ID" value="NZ_JACJVO010000028.1"/>
</dbReference>
<evidence type="ECO:0000256" key="1">
    <source>
        <dbReference type="ARBA" id="ARBA00004651"/>
    </source>
</evidence>
<feature type="transmembrane region" description="Helical" evidence="10">
    <location>
        <begin position="99"/>
        <end position="114"/>
    </location>
</feature>
<dbReference type="GO" id="GO:0046685">
    <property type="term" value="P:response to arsenic-containing substance"/>
    <property type="evidence" value="ECO:0007669"/>
    <property type="project" value="UniProtKB-KW"/>
</dbReference>
<comment type="similarity">
    <text evidence="2">Belongs to the ArsB family.</text>
</comment>
<feature type="transmembrane region" description="Helical" evidence="10">
    <location>
        <begin position="322"/>
        <end position="340"/>
    </location>
</feature>
<comment type="caution">
    <text evidence="12">The sequence shown here is derived from an EMBL/GenBank/DDBJ whole genome shotgun (WGS) entry which is preliminary data.</text>
</comment>
<proteinExistence type="inferred from homology"/>
<feature type="transmembrane region" description="Helical" evidence="10">
    <location>
        <begin position="409"/>
        <end position="431"/>
    </location>
</feature>
<comment type="similarity">
    <text evidence="3">Belongs to the CitM (TC 2.A.11) transporter family.</text>
</comment>
<dbReference type="PANTHER" id="PTHR43302:SF6">
    <property type="entry name" value="ARSENICAL PUMP MEMBRANE PROTEIN-RELATED"/>
    <property type="match status" value="1"/>
</dbReference>
<evidence type="ECO:0000256" key="9">
    <source>
        <dbReference type="ARBA" id="ARBA00023136"/>
    </source>
</evidence>
<evidence type="ECO:0000256" key="7">
    <source>
        <dbReference type="ARBA" id="ARBA00022849"/>
    </source>
</evidence>
<feature type="transmembrane region" description="Helical" evidence="10">
    <location>
        <begin position="148"/>
        <end position="174"/>
    </location>
</feature>
<dbReference type="GO" id="GO:0015105">
    <property type="term" value="F:arsenite transmembrane transporter activity"/>
    <property type="evidence" value="ECO:0007669"/>
    <property type="project" value="InterPro"/>
</dbReference>
<evidence type="ECO:0000256" key="8">
    <source>
        <dbReference type="ARBA" id="ARBA00022989"/>
    </source>
</evidence>
<evidence type="ECO:0000256" key="6">
    <source>
        <dbReference type="ARBA" id="ARBA00022692"/>
    </source>
</evidence>
<comment type="subcellular location">
    <subcellularLocation>
        <location evidence="1">Cell membrane</location>
        <topology evidence="1">Multi-pass membrane protein</topology>
    </subcellularLocation>
</comment>
<keyword evidence="4" id="KW-0813">Transport</keyword>
<gene>
    <name evidence="12" type="ORF">H7C18_22350</name>
</gene>
<dbReference type="PRINTS" id="PR00758">
    <property type="entry name" value="ARSENICPUMP"/>
</dbReference>
<keyword evidence="9 10" id="KW-0472">Membrane</keyword>
<evidence type="ECO:0000256" key="2">
    <source>
        <dbReference type="ARBA" id="ARBA00006433"/>
    </source>
</evidence>
<keyword evidence="7" id="KW-0059">Arsenical resistance</keyword>
<evidence type="ECO:0000256" key="3">
    <source>
        <dbReference type="ARBA" id="ARBA00009843"/>
    </source>
</evidence>
<keyword evidence="5" id="KW-1003">Cell membrane</keyword>
<organism evidence="12 13">
    <name type="scientific">Cohnella zeiphila</name>
    <dbReference type="NCBI Taxonomy" id="2761120"/>
    <lineage>
        <taxon>Bacteria</taxon>
        <taxon>Bacillati</taxon>
        <taxon>Bacillota</taxon>
        <taxon>Bacilli</taxon>
        <taxon>Bacillales</taxon>
        <taxon>Paenibacillaceae</taxon>
        <taxon>Cohnella</taxon>
    </lineage>
</organism>
<feature type="transmembrane region" description="Helical" evidence="10">
    <location>
        <begin position="6"/>
        <end position="23"/>
    </location>
</feature>
<evidence type="ECO:0000259" key="11">
    <source>
        <dbReference type="Pfam" id="PF03600"/>
    </source>
</evidence>
<feature type="transmembrane region" description="Helical" evidence="10">
    <location>
        <begin position="443"/>
        <end position="469"/>
    </location>
</feature>
<feature type="transmembrane region" description="Helical" evidence="10">
    <location>
        <begin position="264"/>
        <end position="284"/>
    </location>
</feature>
<accession>A0A7X0SPA3</accession>
<dbReference type="InterPro" id="IPR004680">
    <property type="entry name" value="Cit_transptr-like_dom"/>
</dbReference>
<feature type="transmembrane region" description="Helical" evidence="10">
    <location>
        <begin position="180"/>
        <end position="201"/>
    </location>
</feature>
<sequence length="473" mass="51716">MDDLQLVGGVVIFALTAILLMWRPGQLNEAVPAGAGGILFLVLGIVSADDLLNVFHVVSGAAITILSTIVMSIVLDSIGIFRWTAFNIVRYARGSGTKLFWYLVLLCLLMTLFFNNDGSILITTPIIIRIVRLLNLKPHQSVPYLLSGALVATACSAPIGVSNLANLIALNIVGLDLLTYARYMFVPTMAGIAIMTLLLYWRFRRAIPRKIIAWDEAGAAPTPPDTRQESSPIQAAKQWIGRPQATRAAFHPLMPAEEHTPTLNWSRIAIAVGIVLATRIGFFAASDLGIPLEAVGLTGAALLIAARWIWLRQTPKDLFRKTPWSILLFAFGIYVIVYGLHNLGLTSALAEWMGPAVRSGTLAAVALFGLLLTVMSNLMNNLPSVMIGTLAITTFHLDNHTMQSAYLANIIGSDIGSLIAPFGTLASLLWFHQLRRHRIPFSWGAYLSVTIWLIPLTLLLCLTGLYVWIEWLV</sequence>
<evidence type="ECO:0000256" key="4">
    <source>
        <dbReference type="ARBA" id="ARBA00022448"/>
    </source>
</evidence>
<keyword evidence="6 10" id="KW-0812">Transmembrane</keyword>
<dbReference type="CDD" id="cd01118">
    <property type="entry name" value="ArsB_permease"/>
    <property type="match status" value="1"/>
</dbReference>
<protein>
    <submittedName>
        <fullName evidence="12">Arsenic transporter</fullName>
    </submittedName>
</protein>
<evidence type="ECO:0000313" key="12">
    <source>
        <dbReference type="EMBL" id="MBB6733670.1"/>
    </source>
</evidence>
<feature type="transmembrane region" description="Helical" evidence="10">
    <location>
        <begin position="54"/>
        <end position="78"/>
    </location>
</feature>
<evidence type="ECO:0000256" key="5">
    <source>
        <dbReference type="ARBA" id="ARBA00022475"/>
    </source>
</evidence>
<evidence type="ECO:0000256" key="10">
    <source>
        <dbReference type="SAM" id="Phobius"/>
    </source>
</evidence>
<dbReference type="EMBL" id="JACJVO010000028">
    <property type="protein sequence ID" value="MBB6733670.1"/>
    <property type="molecule type" value="Genomic_DNA"/>
</dbReference>
<evidence type="ECO:0000313" key="13">
    <source>
        <dbReference type="Proteomes" id="UP000564644"/>
    </source>
</evidence>
<keyword evidence="13" id="KW-1185">Reference proteome</keyword>
<feature type="domain" description="Citrate transporter-like" evidence="11">
    <location>
        <begin position="18"/>
        <end position="411"/>
    </location>
</feature>
<dbReference type="PANTHER" id="PTHR43302">
    <property type="entry name" value="TRANSPORTER ARSB-RELATED"/>
    <property type="match status" value="1"/>
</dbReference>
<dbReference type="GO" id="GO:0005886">
    <property type="term" value="C:plasma membrane"/>
    <property type="evidence" value="ECO:0007669"/>
    <property type="project" value="UniProtKB-SubCell"/>
</dbReference>
<feature type="transmembrane region" description="Helical" evidence="10">
    <location>
        <begin position="352"/>
        <end position="371"/>
    </location>
</feature>
<feature type="transmembrane region" description="Helical" evidence="10">
    <location>
        <begin position="290"/>
        <end position="310"/>
    </location>
</feature>